<dbReference type="EMBL" id="KN822980">
    <property type="protein sequence ID" value="KIO29628.1"/>
    <property type="molecule type" value="Genomic_DNA"/>
</dbReference>
<protein>
    <submittedName>
        <fullName evidence="2">Uncharacterized protein</fullName>
    </submittedName>
</protein>
<dbReference type="OrthoDB" id="3257400at2759"/>
<dbReference type="AlphaFoldDB" id="A0A0C3L6Z1"/>
<evidence type="ECO:0000256" key="1">
    <source>
        <dbReference type="SAM" id="MobiDB-lite"/>
    </source>
</evidence>
<feature type="region of interest" description="Disordered" evidence="1">
    <location>
        <begin position="304"/>
        <end position="346"/>
    </location>
</feature>
<keyword evidence="3" id="KW-1185">Reference proteome</keyword>
<evidence type="ECO:0000313" key="2">
    <source>
        <dbReference type="EMBL" id="KIO29628.1"/>
    </source>
</evidence>
<name>A0A0C3L6Z1_9AGAM</name>
<feature type="compositionally biased region" description="Basic and acidic residues" evidence="1">
    <location>
        <begin position="248"/>
        <end position="257"/>
    </location>
</feature>
<sequence>MSIRKYTQHTLEDTGPSSALWKVIHAVLNASPEGRLGTREVENAIRMHFPKQRFTKSNINYSLSHSGDFKLVGSAGKSPRRWILTGKSDGVKRRGVMSIRHTPTKFDRTNTHFTLDYVASQPGSVATWKMCHCVDLYDASAVLNASPDGCFSTKEMKEALDLHYPDRMIKSSTLSYNLTQSEDFKQVYLEGEAPGRWFLTGKVKGVNRTNAVRAIKSCGASGMLSAGDDDHSDEDDCNEDDEDDEGDEKTISARRDTPPAAELPYPSKTEEIEAQYSPDLTCSSPTLPSSLPTSTTIALGSLPLSDARKGVNPTQPMRSQRGANSLSKDHLVRNTSFPPTQAPGSISLWEPNSVQSYLPNSLSSENLRSNTIDIPNHTGAFLRATSPTSFLQDDYVWVDASGEFLIAGNTQNTTTKPVYYTTLTDQQGAPNAHRMMMYPSYSETNTPRSDSYDSSAGFGAKIALGNTQPDWGVTTAGPPCGETSPYLLFQPGA</sequence>
<feature type="region of interest" description="Disordered" evidence="1">
    <location>
        <begin position="223"/>
        <end position="267"/>
    </location>
</feature>
<organism evidence="2 3">
    <name type="scientific">Tulasnella calospora MUT 4182</name>
    <dbReference type="NCBI Taxonomy" id="1051891"/>
    <lineage>
        <taxon>Eukaryota</taxon>
        <taxon>Fungi</taxon>
        <taxon>Dikarya</taxon>
        <taxon>Basidiomycota</taxon>
        <taxon>Agaricomycotina</taxon>
        <taxon>Agaricomycetes</taxon>
        <taxon>Cantharellales</taxon>
        <taxon>Tulasnellaceae</taxon>
        <taxon>Tulasnella</taxon>
    </lineage>
</organism>
<reference evidence="2 3" key="1">
    <citation type="submission" date="2014-04" db="EMBL/GenBank/DDBJ databases">
        <authorList>
            <consortium name="DOE Joint Genome Institute"/>
            <person name="Kuo A."/>
            <person name="Girlanda M."/>
            <person name="Perotto S."/>
            <person name="Kohler A."/>
            <person name="Nagy L.G."/>
            <person name="Floudas D."/>
            <person name="Copeland A."/>
            <person name="Barry K.W."/>
            <person name="Cichocki N."/>
            <person name="Veneault-Fourrey C."/>
            <person name="LaButti K."/>
            <person name="Lindquist E.A."/>
            <person name="Lipzen A."/>
            <person name="Lundell T."/>
            <person name="Morin E."/>
            <person name="Murat C."/>
            <person name="Sun H."/>
            <person name="Tunlid A."/>
            <person name="Henrissat B."/>
            <person name="Grigoriev I.V."/>
            <person name="Hibbett D.S."/>
            <person name="Martin F."/>
            <person name="Nordberg H.P."/>
            <person name="Cantor M.N."/>
            <person name="Hua S.X."/>
        </authorList>
    </citation>
    <scope>NUCLEOTIDE SEQUENCE [LARGE SCALE GENOMIC DNA]</scope>
    <source>
        <strain evidence="2 3">MUT 4182</strain>
    </source>
</reference>
<proteinExistence type="predicted"/>
<feature type="compositionally biased region" description="Polar residues" evidence="1">
    <location>
        <begin position="312"/>
        <end position="326"/>
    </location>
</feature>
<dbReference type="HOGENOM" id="CLU_553423_0_0_1"/>
<reference evidence="3" key="2">
    <citation type="submission" date="2015-01" db="EMBL/GenBank/DDBJ databases">
        <title>Evolutionary Origins and Diversification of the Mycorrhizal Mutualists.</title>
        <authorList>
            <consortium name="DOE Joint Genome Institute"/>
            <consortium name="Mycorrhizal Genomics Consortium"/>
            <person name="Kohler A."/>
            <person name="Kuo A."/>
            <person name="Nagy L.G."/>
            <person name="Floudas D."/>
            <person name="Copeland A."/>
            <person name="Barry K.W."/>
            <person name="Cichocki N."/>
            <person name="Veneault-Fourrey C."/>
            <person name="LaButti K."/>
            <person name="Lindquist E.A."/>
            <person name="Lipzen A."/>
            <person name="Lundell T."/>
            <person name="Morin E."/>
            <person name="Murat C."/>
            <person name="Riley R."/>
            <person name="Ohm R."/>
            <person name="Sun H."/>
            <person name="Tunlid A."/>
            <person name="Henrissat B."/>
            <person name="Grigoriev I.V."/>
            <person name="Hibbett D.S."/>
            <person name="Martin F."/>
        </authorList>
    </citation>
    <scope>NUCLEOTIDE SEQUENCE [LARGE SCALE GENOMIC DNA]</scope>
    <source>
        <strain evidence="3">MUT 4182</strain>
    </source>
</reference>
<evidence type="ECO:0000313" key="3">
    <source>
        <dbReference type="Proteomes" id="UP000054248"/>
    </source>
</evidence>
<gene>
    <name evidence="2" type="ORF">M407DRAFT_6061</name>
</gene>
<accession>A0A0C3L6Z1</accession>
<feature type="compositionally biased region" description="Polar residues" evidence="1">
    <location>
        <begin position="333"/>
        <end position="346"/>
    </location>
</feature>
<dbReference type="Proteomes" id="UP000054248">
    <property type="component" value="Unassembled WGS sequence"/>
</dbReference>
<feature type="compositionally biased region" description="Acidic residues" evidence="1">
    <location>
        <begin position="230"/>
        <end position="247"/>
    </location>
</feature>